<dbReference type="Gene3D" id="1.10.1660.10">
    <property type="match status" value="1"/>
</dbReference>
<feature type="domain" description="HTH merR-type" evidence="2">
    <location>
        <begin position="14"/>
        <end position="80"/>
    </location>
</feature>
<gene>
    <name evidence="3" type="ORF">ATZ36_12355</name>
</gene>
<dbReference type="InterPro" id="IPR000551">
    <property type="entry name" value="MerR-type_HTH_dom"/>
</dbReference>
<dbReference type="Pfam" id="PF13411">
    <property type="entry name" value="MerR_1"/>
    <property type="match status" value="1"/>
</dbReference>
<protein>
    <recommendedName>
        <fullName evidence="2">HTH merR-type domain-containing protein</fullName>
    </recommendedName>
</protein>
<dbReference type="InterPro" id="IPR009061">
    <property type="entry name" value="DNA-bd_dom_put_sf"/>
</dbReference>
<evidence type="ECO:0000313" key="4">
    <source>
        <dbReference type="Proteomes" id="UP000095237"/>
    </source>
</evidence>
<dbReference type="PANTHER" id="PTHR30204">
    <property type="entry name" value="REDOX-CYCLING DRUG-SENSING TRANSCRIPTIONAL ACTIVATOR SOXR"/>
    <property type="match status" value="1"/>
</dbReference>
<dbReference type="SUPFAM" id="SSF46955">
    <property type="entry name" value="Putative DNA-binding domain"/>
    <property type="match status" value="1"/>
</dbReference>
<dbReference type="PANTHER" id="PTHR30204:SF15">
    <property type="entry name" value="BLL5018 PROTEIN"/>
    <property type="match status" value="1"/>
</dbReference>
<name>A0A1E5IPI9_ENDTX</name>
<dbReference type="EMBL" id="LNVX01000039">
    <property type="protein sequence ID" value="OEG71848.1"/>
    <property type="molecule type" value="Genomic_DNA"/>
</dbReference>
<comment type="caution">
    <text evidence="3">The sequence shown here is derived from an EMBL/GenBank/DDBJ whole genome shotgun (WGS) entry which is preliminary data.</text>
</comment>
<evidence type="ECO:0000313" key="3">
    <source>
        <dbReference type="EMBL" id="OEG71848.1"/>
    </source>
</evidence>
<dbReference type="InterPro" id="IPR047057">
    <property type="entry name" value="MerR_fam"/>
</dbReference>
<proteinExistence type="predicted"/>
<keyword evidence="4" id="KW-1185">Reference proteome</keyword>
<dbReference type="GO" id="GO:0003677">
    <property type="term" value="F:DNA binding"/>
    <property type="evidence" value="ECO:0007669"/>
    <property type="project" value="UniProtKB-KW"/>
</dbReference>
<accession>A0A1E5IPI9</accession>
<reference evidence="3 4" key="1">
    <citation type="submission" date="2015-11" db="EMBL/GenBank/DDBJ databases">
        <title>Evidence for parallel genomic evolution in an endosymbiosis of termite gut flagellates.</title>
        <authorList>
            <person name="Zheng H."/>
        </authorList>
    </citation>
    <scope>NUCLEOTIDE SEQUENCE [LARGE SCALE GENOMIC DNA]</scope>
    <source>
        <strain evidence="3 4">CET450</strain>
    </source>
</reference>
<dbReference type="Proteomes" id="UP000095237">
    <property type="component" value="Unassembled WGS sequence"/>
</dbReference>
<evidence type="ECO:0000259" key="2">
    <source>
        <dbReference type="Pfam" id="PF13411"/>
    </source>
</evidence>
<keyword evidence="1" id="KW-0238">DNA-binding</keyword>
<sequence length="124" mass="14968">MFQIPPIPDKEYFTTMEVSQITLVPKHTLRYWESEFKLLRPIIKSSGHRSYRKEEVELVFKIKDLLYNKRYTIEGAKKYLIGDKRKRLTDLHPNLNLDLEHMPDSKFLKDIKEELKHILKLLKK</sequence>
<evidence type="ECO:0000256" key="1">
    <source>
        <dbReference type="ARBA" id="ARBA00023125"/>
    </source>
</evidence>
<organism evidence="3 4">
    <name type="scientific">Endomicrobium trichonymphae</name>
    <dbReference type="NCBI Taxonomy" id="1408204"/>
    <lineage>
        <taxon>Bacteria</taxon>
        <taxon>Pseudomonadati</taxon>
        <taxon>Elusimicrobiota</taxon>
        <taxon>Endomicrobiia</taxon>
        <taxon>Endomicrobiales</taxon>
        <taxon>Endomicrobiaceae</taxon>
        <taxon>Candidatus Endomicrobiellum</taxon>
    </lineage>
</organism>
<dbReference type="AlphaFoldDB" id="A0A1E5IPI9"/>
<dbReference type="GO" id="GO:0003700">
    <property type="term" value="F:DNA-binding transcription factor activity"/>
    <property type="evidence" value="ECO:0007669"/>
    <property type="project" value="InterPro"/>
</dbReference>